<dbReference type="EC" id="1.2.1.24" evidence="3"/>
<sequence length="502" mass="53690">MLNFARCSGSRPVGCRYFSLLRDKNFIGGEWVAASSGKTFQVTNPVNDKVIGIAQDSTPEDAEKAIKVASGSFNMWADLPAKEKGIKLKSLLKLVNSHSDDLAKLITAECGKPLAEAKAEVMYSAGYLEWYAEEAKRIYGEVLAPPNNTRELVVLKEPIGVVGFITPWNFPLAMLVRKAAAALAAGCVCVARPAEDTPFSALALAALVEKAGFPAGTFNVVTSSRSQAGPIGQALCASPQVAGISFTGSTAVGKILYQQCANTVKRLGLELGGNASYIIFPTADLSRAVQGVMGSKFRNAGQACVATNRVLVHESVFDKFSSMLATAVKTQLVSGDGFDPAVNQGPLINEQQFQKVDGIVKDAVSKGARVVSGGGIHPTLKGRFYQPTVLSNITEDMKIYNEEIFGPICPLYKFYSEDEAVTIANSTRRGLANYFYSNDYAQVWRVAKRLESGMVGVNEGLISAAEAPFGGVKESGFGREGSRHGVDDYVHTKYVCFGGLQN</sequence>
<dbReference type="Proteomes" id="UP000076858">
    <property type="component" value="Unassembled WGS sequence"/>
</dbReference>
<dbReference type="EMBL" id="LRGB01001581">
    <property type="protein sequence ID" value="KZS11364.1"/>
    <property type="molecule type" value="Genomic_DNA"/>
</dbReference>
<dbReference type="PANTHER" id="PTHR43353:SF5">
    <property type="entry name" value="SUCCINATE-SEMIALDEHYDE DEHYDROGENASE, MITOCHONDRIAL"/>
    <property type="match status" value="1"/>
</dbReference>
<dbReference type="GO" id="GO:0005739">
    <property type="term" value="C:mitochondrion"/>
    <property type="evidence" value="ECO:0007669"/>
    <property type="project" value="TreeGrafter"/>
</dbReference>
<evidence type="ECO:0000256" key="4">
    <source>
        <dbReference type="ARBA" id="ARBA00019842"/>
    </source>
</evidence>
<comment type="caution">
    <text evidence="7">The sequence shown here is derived from an EMBL/GenBank/DDBJ whole genome shotgun (WGS) entry which is preliminary data.</text>
</comment>
<dbReference type="GO" id="GO:0004777">
    <property type="term" value="F:succinate-semialdehyde dehydrogenase (NAD+) activity"/>
    <property type="evidence" value="ECO:0007669"/>
    <property type="project" value="UniProtKB-EC"/>
</dbReference>
<comment type="pathway">
    <text evidence="1">Amino-acid degradation; 4-aminobutanoate degradation.</text>
</comment>
<gene>
    <name evidence="7" type="ORF">APZ42_024153</name>
</gene>
<dbReference type="InterPro" id="IPR016160">
    <property type="entry name" value="Ald_DH_CS_CYS"/>
</dbReference>
<evidence type="ECO:0000313" key="7">
    <source>
        <dbReference type="EMBL" id="KZS11364.1"/>
    </source>
</evidence>
<dbReference type="Gene3D" id="3.40.309.10">
    <property type="entry name" value="Aldehyde Dehydrogenase, Chain A, domain 2"/>
    <property type="match status" value="1"/>
</dbReference>
<keyword evidence="5" id="KW-0560">Oxidoreductase</keyword>
<comment type="similarity">
    <text evidence="2">Belongs to the aldehyde dehydrogenase family.</text>
</comment>
<dbReference type="OrthoDB" id="6336534at2759"/>
<evidence type="ECO:0000256" key="6">
    <source>
        <dbReference type="ARBA" id="ARBA00030806"/>
    </source>
</evidence>
<evidence type="ECO:0000256" key="1">
    <source>
        <dbReference type="ARBA" id="ARBA00005176"/>
    </source>
</evidence>
<protein>
    <recommendedName>
        <fullName evidence="4">Succinate-semialdehyde dehydrogenase, mitochondrial</fullName>
        <ecNumber evidence="3">1.2.1.24</ecNumber>
    </recommendedName>
    <alternativeName>
        <fullName evidence="6">NAD(+)-dependent succinic semialdehyde dehydrogenase</fullName>
    </alternativeName>
</protein>
<keyword evidence="8" id="KW-1185">Reference proteome</keyword>
<dbReference type="PROSITE" id="PS00070">
    <property type="entry name" value="ALDEHYDE_DEHYDR_CYS"/>
    <property type="match status" value="1"/>
</dbReference>
<evidence type="ECO:0000256" key="5">
    <source>
        <dbReference type="ARBA" id="ARBA00023002"/>
    </source>
</evidence>
<dbReference type="STRING" id="35525.A0A0P5EC06"/>
<dbReference type="CDD" id="cd07103">
    <property type="entry name" value="ALDH_F5_SSADH_GabD"/>
    <property type="match status" value="1"/>
</dbReference>
<reference evidence="7 8" key="1">
    <citation type="submission" date="2016-03" db="EMBL/GenBank/DDBJ databases">
        <title>EvidentialGene: Evidence-directed Construction of Genes on Genomes.</title>
        <authorList>
            <person name="Gilbert D.G."/>
            <person name="Choi J.-H."/>
            <person name="Mockaitis K."/>
            <person name="Colbourne J."/>
            <person name="Pfrender M."/>
        </authorList>
    </citation>
    <scope>NUCLEOTIDE SEQUENCE [LARGE SCALE GENOMIC DNA]</scope>
    <source>
        <strain evidence="7 8">Xinb3</strain>
        <tissue evidence="7">Complete organism</tissue>
    </source>
</reference>
<evidence type="ECO:0000256" key="2">
    <source>
        <dbReference type="ARBA" id="ARBA00009986"/>
    </source>
</evidence>
<accession>A0A0P5EC06</accession>
<dbReference type="InterPro" id="IPR050740">
    <property type="entry name" value="Aldehyde_DH_Superfamily"/>
</dbReference>
<dbReference type="InterPro" id="IPR016162">
    <property type="entry name" value="Ald_DH_N"/>
</dbReference>
<dbReference type="GO" id="GO:0009450">
    <property type="term" value="P:gamma-aminobutyric acid catabolic process"/>
    <property type="evidence" value="ECO:0007669"/>
    <property type="project" value="TreeGrafter"/>
</dbReference>
<name>A0A0P5EC06_9CRUS</name>
<dbReference type="FunFam" id="3.40.309.10:FF:000004">
    <property type="entry name" value="Succinate-semialdehyde dehydrogenase I"/>
    <property type="match status" value="1"/>
</dbReference>
<evidence type="ECO:0000256" key="3">
    <source>
        <dbReference type="ARBA" id="ARBA00013051"/>
    </source>
</evidence>
<dbReference type="FunFam" id="3.40.605.10:FF:000005">
    <property type="entry name" value="Succinate-semialdehyde dehydrogenase I"/>
    <property type="match status" value="1"/>
</dbReference>
<dbReference type="PANTHER" id="PTHR43353">
    <property type="entry name" value="SUCCINATE-SEMIALDEHYDE DEHYDROGENASE, MITOCHONDRIAL"/>
    <property type="match status" value="1"/>
</dbReference>
<dbReference type="Gene3D" id="3.40.605.10">
    <property type="entry name" value="Aldehyde Dehydrogenase, Chain A, domain 1"/>
    <property type="match status" value="1"/>
</dbReference>
<dbReference type="SUPFAM" id="SSF53720">
    <property type="entry name" value="ALDH-like"/>
    <property type="match status" value="1"/>
</dbReference>
<dbReference type="InterPro" id="IPR016161">
    <property type="entry name" value="Ald_DH/histidinol_DH"/>
</dbReference>
<dbReference type="Pfam" id="PF00171">
    <property type="entry name" value="Aldedh"/>
    <property type="match status" value="1"/>
</dbReference>
<proteinExistence type="inferred from homology"/>
<evidence type="ECO:0000313" key="8">
    <source>
        <dbReference type="Proteomes" id="UP000076858"/>
    </source>
</evidence>
<dbReference type="InterPro" id="IPR015590">
    <property type="entry name" value="Aldehyde_DH_dom"/>
</dbReference>
<organism evidence="7 8">
    <name type="scientific">Daphnia magna</name>
    <dbReference type="NCBI Taxonomy" id="35525"/>
    <lineage>
        <taxon>Eukaryota</taxon>
        <taxon>Metazoa</taxon>
        <taxon>Ecdysozoa</taxon>
        <taxon>Arthropoda</taxon>
        <taxon>Crustacea</taxon>
        <taxon>Branchiopoda</taxon>
        <taxon>Diplostraca</taxon>
        <taxon>Cladocera</taxon>
        <taxon>Anomopoda</taxon>
        <taxon>Daphniidae</taxon>
        <taxon>Daphnia</taxon>
    </lineage>
</organism>
<dbReference type="InterPro" id="IPR016163">
    <property type="entry name" value="Ald_DH_C"/>
</dbReference>
<dbReference type="AlphaFoldDB" id="A0A0P5EC06"/>